<accession>S5ZZM6</accession>
<feature type="transmembrane region" description="Helical" evidence="1">
    <location>
        <begin position="99"/>
        <end position="122"/>
    </location>
</feature>
<evidence type="ECO:0000313" key="3">
    <source>
        <dbReference type="Proteomes" id="UP000015620"/>
    </source>
</evidence>
<dbReference type="PATRIC" id="fig|1291379.3.peg.1260"/>
<evidence type="ECO:0000256" key="1">
    <source>
        <dbReference type="SAM" id="Phobius"/>
    </source>
</evidence>
<keyword evidence="1" id="KW-1133">Transmembrane helix</keyword>
<protein>
    <submittedName>
        <fullName evidence="2">Uncharacterized protein</fullName>
    </submittedName>
</protein>
<dbReference type="STRING" id="1291379.TPE_1263"/>
<dbReference type="GeneID" id="301089865"/>
<keyword evidence="1" id="KW-0472">Membrane</keyword>
<organism evidence="2 3">
    <name type="scientific">Treponema pedis str. T A4</name>
    <dbReference type="NCBI Taxonomy" id="1291379"/>
    <lineage>
        <taxon>Bacteria</taxon>
        <taxon>Pseudomonadati</taxon>
        <taxon>Spirochaetota</taxon>
        <taxon>Spirochaetia</taxon>
        <taxon>Spirochaetales</taxon>
        <taxon>Treponemataceae</taxon>
        <taxon>Treponema</taxon>
    </lineage>
</organism>
<keyword evidence="3" id="KW-1185">Reference proteome</keyword>
<dbReference type="EMBL" id="CP004120">
    <property type="protein sequence ID" value="AGT43758.1"/>
    <property type="molecule type" value="Genomic_DNA"/>
</dbReference>
<dbReference type="HOGENOM" id="CLU_1947883_0_0_12"/>
<feature type="transmembrane region" description="Helical" evidence="1">
    <location>
        <begin position="67"/>
        <end position="87"/>
    </location>
</feature>
<sequence length="129" mass="14049">MSKKIITIAVLDKIKTRWENMGIGITPEMAVLATPFLLGLFLLVTIGTKKFATKENQNGLMTKKGRIVSAIVLSISLAVSVLWWYLVYGKGSGGATVKGALITIGITEVSLWICVFIIAVVVKLKNKRK</sequence>
<dbReference type="KEGG" id="tped:TPE_1263"/>
<dbReference type="AlphaFoldDB" id="S5ZZM6"/>
<evidence type="ECO:0000313" key="2">
    <source>
        <dbReference type="EMBL" id="AGT43758.1"/>
    </source>
</evidence>
<gene>
    <name evidence="2" type="ORF">TPE_1263</name>
</gene>
<reference evidence="2 3" key="1">
    <citation type="journal article" date="2013" name="PLoS ONE">
        <title>Genome-Wide Relatedness of Treponema pedis, from Gingiva and Necrotic Skin Lesions of Pigs, with the Human Oral Pathogen Treponema denticola.</title>
        <authorList>
            <person name="Svartstrom O."/>
            <person name="Mushtaq M."/>
            <person name="Pringle M."/>
            <person name="Segerman B."/>
        </authorList>
    </citation>
    <scope>NUCLEOTIDE SEQUENCE [LARGE SCALE GENOMIC DNA]</scope>
    <source>
        <strain evidence="2">T A4</strain>
    </source>
</reference>
<dbReference type="Proteomes" id="UP000015620">
    <property type="component" value="Chromosome"/>
</dbReference>
<keyword evidence="1" id="KW-0812">Transmembrane</keyword>
<name>S5ZZM6_9SPIR</name>
<feature type="transmembrane region" description="Helical" evidence="1">
    <location>
        <begin position="29"/>
        <end position="46"/>
    </location>
</feature>
<proteinExistence type="predicted"/>
<dbReference type="RefSeq" id="WP_020965058.1">
    <property type="nucleotide sequence ID" value="NC_022097.1"/>
</dbReference>